<sequence length="517" mass="57119">MEIIDIDFRKWPDKPHWHYQMYALGEDEYGRWFWAPAGTATQRGSETPSQASSTWVKVIPHSGWWSAVFQSGSDLNLYIDVCTPPEWGDGWVKMVDLDLDVLRHRNTETVELDDEDEFLEHLKTLNYPERVIDKARTSAAELMLHAQERHEPFGDVGDAWLSKAQGLEATDKYPPLPRHERWDSANTGPTTGETQLRVSVIIPVRDGGAYIGAALDAIASQTYTAITEIVIADGASTDDTRRIIATRAAQDSRVRVVDNPGGTTPVGLNLAIRATSGDVVVRCDAQTELPATYVAEAVATLQRTGAGNVGGMQRAEGISAMQRTIAYAMTSRIGVGDAAFRYGGIEGPTDTVYLGVFDRKKLDAVGHFDETLIRNQDYELNARLRAAGHEVWFDPSLAVVYRPRRSLRALASQYWQYGAWKRHVITSGKAPMRLRQLAPPALVIGFLGTGILALSGTRLPFYALSAVYEVAIYSGTVIWFYKTRDKAALGFAAAVATMHFAWGAGFLVGRRQRPNEA</sequence>
<feature type="transmembrane region" description="Helical" evidence="2">
    <location>
        <begin position="487"/>
        <end position="508"/>
    </location>
</feature>
<evidence type="ECO:0000256" key="1">
    <source>
        <dbReference type="SAM" id="MobiDB-lite"/>
    </source>
</evidence>
<dbReference type="AlphaFoldDB" id="A0A3B0T5T5"/>
<dbReference type="Gene3D" id="2.40.380.10">
    <property type="entry name" value="FomD-like"/>
    <property type="match status" value="1"/>
</dbReference>
<organism evidence="5">
    <name type="scientific">hydrothermal vent metagenome</name>
    <dbReference type="NCBI Taxonomy" id="652676"/>
    <lineage>
        <taxon>unclassified sequences</taxon>
        <taxon>metagenomes</taxon>
        <taxon>ecological metagenomes</taxon>
    </lineage>
</organism>
<dbReference type="InterPro" id="IPR007295">
    <property type="entry name" value="DUF402"/>
</dbReference>
<dbReference type="InterPro" id="IPR029044">
    <property type="entry name" value="Nucleotide-diphossugar_trans"/>
</dbReference>
<evidence type="ECO:0000256" key="2">
    <source>
        <dbReference type="SAM" id="Phobius"/>
    </source>
</evidence>
<dbReference type="InterPro" id="IPR001173">
    <property type="entry name" value="Glyco_trans_2-like"/>
</dbReference>
<dbReference type="InterPro" id="IPR050834">
    <property type="entry name" value="Glycosyltransf_2"/>
</dbReference>
<feature type="transmembrane region" description="Helical" evidence="2">
    <location>
        <begin position="437"/>
        <end position="454"/>
    </location>
</feature>
<gene>
    <name evidence="5" type="ORF">MNBD_ACTINO02-3328</name>
</gene>
<dbReference type="Pfam" id="PF04167">
    <property type="entry name" value="DUF402"/>
    <property type="match status" value="1"/>
</dbReference>
<keyword evidence="2" id="KW-1133">Transmembrane helix</keyword>
<dbReference type="PANTHER" id="PTHR43685">
    <property type="entry name" value="GLYCOSYLTRANSFERASE"/>
    <property type="match status" value="1"/>
</dbReference>
<dbReference type="Pfam" id="PF00535">
    <property type="entry name" value="Glycos_transf_2"/>
    <property type="match status" value="1"/>
</dbReference>
<dbReference type="EMBL" id="UOEK01000484">
    <property type="protein sequence ID" value="VAW08707.1"/>
    <property type="molecule type" value="Genomic_DNA"/>
</dbReference>
<keyword evidence="2" id="KW-0472">Membrane</keyword>
<keyword evidence="2" id="KW-0812">Transmembrane</keyword>
<dbReference type="PANTHER" id="PTHR43685:SF2">
    <property type="entry name" value="GLYCOSYLTRANSFERASE 2-LIKE DOMAIN-CONTAINING PROTEIN"/>
    <property type="match status" value="1"/>
</dbReference>
<feature type="transmembrane region" description="Helical" evidence="2">
    <location>
        <begin position="461"/>
        <end position="481"/>
    </location>
</feature>
<evidence type="ECO:0000313" key="5">
    <source>
        <dbReference type="EMBL" id="VAW08707.1"/>
    </source>
</evidence>
<reference evidence="5" key="1">
    <citation type="submission" date="2018-06" db="EMBL/GenBank/DDBJ databases">
        <authorList>
            <person name="Zhirakovskaya E."/>
        </authorList>
    </citation>
    <scope>NUCLEOTIDE SEQUENCE</scope>
</reference>
<protein>
    <submittedName>
        <fullName evidence="5">Uncharacterized protein</fullName>
    </submittedName>
</protein>
<evidence type="ECO:0000259" key="3">
    <source>
        <dbReference type="Pfam" id="PF00535"/>
    </source>
</evidence>
<feature type="region of interest" description="Disordered" evidence="1">
    <location>
        <begin position="170"/>
        <end position="190"/>
    </location>
</feature>
<evidence type="ECO:0000259" key="4">
    <source>
        <dbReference type="Pfam" id="PF04167"/>
    </source>
</evidence>
<proteinExistence type="predicted"/>
<feature type="domain" description="DUF402" evidence="4">
    <location>
        <begin position="53"/>
        <end position="149"/>
    </location>
</feature>
<dbReference type="SUPFAM" id="SSF159234">
    <property type="entry name" value="FomD-like"/>
    <property type="match status" value="1"/>
</dbReference>
<accession>A0A3B0T5T5</accession>
<dbReference type="InterPro" id="IPR035930">
    <property type="entry name" value="FomD-like_sf"/>
</dbReference>
<dbReference type="Gene3D" id="3.90.550.10">
    <property type="entry name" value="Spore Coat Polysaccharide Biosynthesis Protein SpsA, Chain A"/>
    <property type="match status" value="1"/>
</dbReference>
<dbReference type="SUPFAM" id="SSF53448">
    <property type="entry name" value="Nucleotide-diphospho-sugar transferases"/>
    <property type="match status" value="1"/>
</dbReference>
<name>A0A3B0T5T5_9ZZZZ</name>
<feature type="domain" description="Glycosyltransferase 2-like" evidence="3">
    <location>
        <begin position="199"/>
        <end position="363"/>
    </location>
</feature>
<dbReference type="CDD" id="cd02525">
    <property type="entry name" value="Succinoglycan_BP_ExoA"/>
    <property type="match status" value="1"/>
</dbReference>